<gene>
    <name evidence="1" type="ORF">EA795_20645</name>
</gene>
<accession>A0ABX9USK9</accession>
<protein>
    <submittedName>
        <fullName evidence="1">Uncharacterized protein</fullName>
    </submittedName>
</protein>
<dbReference type="RefSeq" id="WP_122079231.1">
    <property type="nucleotide sequence ID" value="NZ_RFFL01000056.1"/>
</dbReference>
<keyword evidence="2" id="KW-1185">Reference proteome</keyword>
<dbReference type="GeneID" id="84611437"/>
<sequence>MSNEIKRLRKRKVEELAQLAMTGLVMSGKHSISQYTAANAYDLAEAMMDEHEKRFGPLSQADL</sequence>
<organism evidence="1 2">
    <name type="scientific">Stutzerimonas nitrititolerans</name>
    <dbReference type="NCBI Taxonomy" id="2482751"/>
    <lineage>
        <taxon>Bacteria</taxon>
        <taxon>Pseudomonadati</taxon>
        <taxon>Pseudomonadota</taxon>
        <taxon>Gammaproteobacteria</taxon>
        <taxon>Pseudomonadales</taxon>
        <taxon>Pseudomonadaceae</taxon>
        <taxon>Stutzerimonas</taxon>
    </lineage>
</organism>
<comment type="caution">
    <text evidence="1">The sequence shown here is derived from an EMBL/GenBank/DDBJ whole genome shotgun (WGS) entry which is preliminary data.</text>
</comment>
<proteinExistence type="predicted"/>
<evidence type="ECO:0000313" key="2">
    <source>
        <dbReference type="Proteomes" id="UP000269134"/>
    </source>
</evidence>
<evidence type="ECO:0000313" key="1">
    <source>
        <dbReference type="EMBL" id="RMH95924.1"/>
    </source>
</evidence>
<dbReference type="Proteomes" id="UP000269134">
    <property type="component" value="Unassembled WGS sequence"/>
</dbReference>
<reference evidence="1 2" key="1">
    <citation type="submission" date="2018-10" db="EMBL/GenBank/DDBJ databases">
        <title>Pseudomonas sp. GL14 genome.</title>
        <authorList>
            <person name="Peng J."/>
            <person name="Liu Z.-P."/>
        </authorList>
    </citation>
    <scope>NUCLEOTIDE SEQUENCE [LARGE SCALE GENOMIC DNA]</scope>
    <source>
        <strain evidence="1 2">GL14</strain>
    </source>
</reference>
<dbReference type="EMBL" id="RFFL01000056">
    <property type="protein sequence ID" value="RMH95924.1"/>
    <property type="molecule type" value="Genomic_DNA"/>
</dbReference>
<name>A0ABX9USK9_9GAMM</name>